<dbReference type="EMBL" id="UESZ01000001">
    <property type="protein sequence ID" value="SSA35544.1"/>
    <property type="molecule type" value="Genomic_DNA"/>
</dbReference>
<dbReference type="Proteomes" id="UP000250028">
    <property type="component" value="Unassembled WGS sequence"/>
</dbReference>
<evidence type="ECO:0008006" key="3">
    <source>
        <dbReference type="Google" id="ProtNLM"/>
    </source>
</evidence>
<dbReference type="SUPFAM" id="SSF55961">
    <property type="entry name" value="Bet v1-like"/>
    <property type="match status" value="1"/>
</dbReference>
<protein>
    <recommendedName>
        <fullName evidence="3">Polyketide cyclase</fullName>
    </recommendedName>
</protein>
<organism evidence="1 2">
    <name type="scientific">Branchiibius hedensis</name>
    <dbReference type="NCBI Taxonomy" id="672460"/>
    <lineage>
        <taxon>Bacteria</taxon>
        <taxon>Bacillati</taxon>
        <taxon>Actinomycetota</taxon>
        <taxon>Actinomycetes</taxon>
        <taxon>Micrococcales</taxon>
        <taxon>Dermacoccaceae</taxon>
        <taxon>Branchiibius</taxon>
    </lineage>
</organism>
<gene>
    <name evidence="1" type="ORF">SAMN04489750_2907</name>
</gene>
<dbReference type="CDD" id="cd07825">
    <property type="entry name" value="SRPBCC_7"/>
    <property type="match status" value="1"/>
</dbReference>
<reference evidence="2" key="1">
    <citation type="submission" date="2016-10" db="EMBL/GenBank/DDBJ databases">
        <authorList>
            <person name="Varghese N."/>
            <person name="Submissions S."/>
        </authorList>
    </citation>
    <scope>NUCLEOTIDE SEQUENCE [LARGE SCALE GENOMIC DNA]</scope>
    <source>
        <strain evidence="2">DSM 22951</strain>
    </source>
</reference>
<dbReference type="OrthoDB" id="6624781at2"/>
<keyword evidence="2" id="KW-1185">Reference proteome</keyword>
<evidence type="ECO:0000313" key="1">
    <source>
        <dbReference type="EMBL" id="SSA35544.1"/>
    </source>
</evidence>
<evidence type="ECO:0000313" key="2">
    <source>
        <dbReference type="Proteomes" id="UP000250028"/>
    </source>
</evidence>
<sequence>MSDEKKLSASRSIDASAAEIFDVLSNPHRHVELDTSGFVRSLAHGDRVKEVGDVFTMNMEGDHMGGEYQTDNHINGFAKDKLIAWQTAPAGQEPPGWEWVYELDAQGPDQTEVTLTYDWSKVTDKELLAKNLFPLISQEELDDSLAKLAETVSS</sequence>
<dbReference type="InterPro" id="IPR023393">
    <property type="entry name" value="START-like_dom_sf"/>
</dbReference>
<accession>A0A2Y8ZU61</accession>
<name>A0A2Y8ZU61_9MICO</name>
<dbReference type="RefSeq" id="WP_109686895.1">
    <property type="nucleotide sequence ID" value="NZ_QGDN01000001.1"/>
</dbReference>
<dbReference type="AlphaFoldDB" id="A0A2Y8ZU61"/>
<proteinExistence type="predicted"/>
<dbReference type="Gene3D" id="3.30.530.20">
    <property type="match status" value="1"/>
</dbReference>